<feature type="compositionally biased region" description="Basic and acidic residues" evidence="1">
    <location>
        <begin position="27"/>
        <end position="40"/>
    </location>
</feature>
<feature type="region of interest" description="Disordered" evidence="1">
    <location>
        <begin position="1"/>
        <end position="40"/>
    </location>
</feature>
<protein>
    <submittedName>
        <fullName evidence="2">Uncharacterized protein</fullName>
    </submittedName>
</protein>
<evidence type="ECO:0000313" key="3">
    <source>
        <dbReference type="Proteomes" id="UP001419268"/>
    </source>
</evidence>
<gene>
    <name evidence="2" type="ORF">Scep_004857</name>
</gene>
<sequence length="159" mass="17786">MGVGAAVTRWRRGGRPRRRRRERRGKGHGDGDGHGAGEDHEIIIAQDEEEENVMRVEVILERPEEPQKESKEERHLVLVKPPTLPCIFSKPYKGVEIKECSQIFYTADTFVLDDHDATKSLVLEVSNELPSLKEGVHVALPKAIDAPFVVDISKGEGIT</sequence>
<name>A0AAP0KUM0_9MAGN</name>
<evidence type="ECO:0000313" key="2">
    <source>
        <dbReference type="EMBL" id="KAK9158283.1"/>
    </source>
</evidence>
<feature type="compositionally biased region" description="Basic residues" evidence="1">
    <location>
        <begin position="9"/>
        <end position="26"/>
    </location>
</feature>
<keyword evidence="3" id="KW-1185">Reference proteome</keyword>
<proteinExistence type="predicted"/>
<reference evidence="2 3" key="1">
    <citation type="submission" date="2024-01" db="EMBL/GenBank/DDBJ databases">
        <title>Genome assemblies of Stephania.</title>
        <authorList>
            <person name="Yang L."/>
        </authorList>
    </citation>
    <scope>NUCLEOTIDE SEQUENCE [LARGE SCALE GENOMIC DNA]</scope>
    <source>
        <strain evidence="2">JXDWG</strain>
        <tissue evidence="2">Leaf</tissue>
    </source>
</reference>
<accession>A0AAP0KUM0</accession>
<dbReference type="EMBL" id="JBBNAG010000002">
    <property type="protein sequence ID" value="KAK9158283.1"/>
    <property type="molecule type" value="Genomic_DNA"/>
</dbReference>
<evidence type="ECO:0000256" key="1">
    <source>
        <dbReference type="SAM" id="MobiDB-lite"/>
    </source>
</evidence>
<dbReference type="AlphaFoldDB" id="A0AAP0KUM0"/>
<dbReference type="Proteomes" id="UP001419268">
    <property type="component" value="Unassembled WGS sequence"/>
</dbReference>
<comment type="caution">
    <text evidence="2">The sequence shown here is derived from an EMBL/GenBank/DDBJ whole genome shotgun (WGS) entry which is preliminary data.</text>
</comment>
<organism evidence="2 3">
    <name type="scientific">Stephania cephalantha</name>
    <dbReference type="NCBI Taxonomy" id="152367"/>
    <lineage>
        <taxon>Eukaryota</taxon>
        <taxon>Viridiplantae</taxon>
        <taxon>Streptophyta</taxon>
        <taxon>Embryophyta</taxon>
        <taxon>Tracheophyta</taxon>
        <taxon>Spermatophyta</taxon>
        <taxon>Magnoliopsida</taxon>
        <taxon>Ranunculales</taxon>
        <taxon>Menispermaceae</taxon>
        <taxon>Menispermoideae</taxon>
        <taxon>Cissampelideae</taxon>
        <taxon>Stephania</taxon>
    </lineage>
</organism>